<evidence type="ECO:0000313" key="3">
    <source>
        <dbReference type="EMBL" id="KAJ3258001.1"/>
    </source>
</evidence>
<evidence type="ECO:0000256" key="1">
    <source>
        <dbReference type="SAM" id="MobiDB-lite"/>
    </source>
</evidence>
<comment type="caution">
    <text evidence="3">The sequence shown here is derived from an EMBL/GenBank/DDBJ whole genome shotgun (WGS) entry which is preliminary data.</text>
</comment>
<dbReference type="Proteomes" id="UP001210925">
    <property type="component" value="Unassembled WGS sequence"/>
</dbReference>
<reference evidence="3" key="1">
    <citation type="submission" date="2020-05" db="EMBL/GenBank/DDBJ databases">
        <title>Phylogenomic resolution of chytrid fungi.</title>
        <authorList>
            <person name="Stajich J.E."/>
            <person name="Amses K."/>
            <person name="Simmons R."/>
            <person name="Seto K."/>
            <person name="Myers J."/>
            <person name="Bonds A."/>
            <person name="Quandt C.A."/>
            <person name="Barry K."/>
            <person name="Liu P."/>
            <person name="Grigoriev I."/>
            <person name="Longcore J.E."/>
            <person name="James T.Y."/>
        </authorList>
    </citation>
    <scope>NUCLEOTIDE SEQUENCE</scope>
    <source>
        <strain evidence="3">PLAUS21</strain>
    </source>
</reference>
<gene>
    <name evidence="3" type="ORF">HK103_004135</name>
</gene>
<organism evidence="3 4">
    <name type="scientific">Boothiomyces macroporosus</name>
    <dbReference type="NCBI Taxonomy" id="261099"/>
    <lineage>
        <taxon>Eukaryota</taxon>
        <taxon>Fungi</taxon>
        <taxon>Fungi incertae sedis</taxon>
        <taxon>Chytridiomycota</taxon>
        <taxon>Chytridiomycota incertae sedis</taxon>
        <taxon>Chytridiomycetes</taxon>
        <taxon>Rhizophydiales</taxon>
        <taxon>Terramycetaceae</taxon>
        <taxon>Boothiomyces</taxon>
    </lineage>
</organism>
<accession>A0AAD5UH52</accession>
<keyword evidence="4" id="KW-1185">Reference proteome</keyword>
<feature type="transmembrane region" description="Helical" evidence="2">
    <location>
        <begin position="211"/>
        <end position="232"/>
    </location>
</feature>
<keyword evidence="2" id="KW-0472">Membrane</keyword>
<keyword evidence="2" id="KW-1133">Transmembrane helix</keyword>
<evidence type="ECO:0000256" key="2">
    <source>
        <dbReference type="SAM" id="Phobius"/>
    </source>
</evidence>
<name>A0AAD5UH52_9FUNG</name>
<protein>
    <submittedName>
        <fullName evidence="3">Uncharacterized protein</fullName>
    </submittedName>
</protein>
<dbReference type="AlphaFoldDB" id="A0AAD5UH52"/>
<proteinExistence type="predicted"/>
<keyword evidence="2" id="KW-0812">Transmembrane</keyword>
<dbReference type="EMBL" id="JADGKB010000032">
    <property type="protein sequence ID" value="KAJ3258001.1"/>
    <property type="molecule type" value="Genomic_DNA"/>
</dbReference>
<feature type="region of interest" description="Disordered" evidence="1">
    <location>
        <begin position="254"/>
        <end position="284"/>
    </location>
</feature>
<sequence>MKFVNLLLPLALASPILKDQHKTQIKLVPIEGTAQEPSHFAVTVTRVDDLVNEKEEEVAVKVSAVLLKFDVDTNGQALVNDVPVPMGLSKMEVAAKTLVAKKDIEGITDQELLDSFDEGIIGVEINVKGYEMKHNDIMIRRLAITERVLEINGKQVEQEEAVQQVLELLPDGSMKKGMPCHQGQDKLQSDLVRLHHHKHHRRSFLKFLCSGLLLGSLAAGFYYLITVLVSLFTTNKYEKVESVEVFFEKEKSEKLLNESTQTSEEQLPEYVPKAPEYDPEYPEN</sequence>
<evidence type="ECO:0000313" key="4">
    <source>
        <dbReference type="Proteomes" id="UP001210925"/>
    </source>
</evidence>